<keyword evidence="3" id="KW-0694">RNA-binding</keyword>
<dbReference type="EC" id="5.4.99.-" evidence="4"/>
<dbReference type="CDD" id="cd00165">
    <property type="entry name" value="S4"/>
    <property type="match status" value="1"/>
</dbReference>
<dbReference type="InterPro" id="IPR020103">
    <property type="entry name" value="PsdUridine_synth_cat_dom_sf"/>
</dbReference>
<dbReference type="RefSeq" id="WP_263608202.1">
    <property type="nucleotide sequence ID" value="NZ_JAOVQM010000002.1"/>
</dbReference>
<dbReference type="SMART" id="SM00363">
    <property type="entry name" value="S4"/>
    <property type="match status" value="1"/>
</dbReference>
<protein>
    <recommendedName>
        <fullName evidence="4">Pseudouridine synthase</fullName>
        <ecNumber evidence="4">5.4.99.-</ecNumber>
    </recommendedName>
</protein>
<dbReference type="SUPFAM" id="SSF55120">
    <property type="entry name" value="Pseudouridine synthase"/>
    <property type="match status" value="1"/>
</dbReference>
<keyword evidence="2 4" id="KW-0413">Isomerase</keyword>
<dbReference type="NCBIfam" id="TIGR00093">
    <property type="entry name" value="pseudouridine synthase"/>
    <property type="match status" value="1"/>
</dbReference>
<keyword evidence="7" id="KW-1185">Reference proteome</keyword>
<sequence length="242" mass="27358">MMRLQKRLAEAGVASRRGAVEIIESGRVKVNGVVVKQPGFSVAKEDKVTVDDKLIEKEEHVYYLLNKPTGYVTTVKDDLKRRTVMSLFDEVDKSQRIFPVGRLDYDTAGLLLFTNDGDLAYYLTRPEYDVPKTYLARVEGMLTKAAIKTLKAGVKIDNYVTKPARVKAVEYDTKNNSTLVEIIIAEGKNQQVRKMMETVGFPVKNLTRVGYSFLTLDGVERGSYRALKIHEVKKLYGDIKKI</sequence>
<dbReference type="PANTHER" id="PTHR47683">
    <property type="entry name" value="PSEUDOURIDINE SYNTHASE FAMILY PROTEIN-RELATED"/>
    <property type="match status" value="1"/>
</dbReference>
<evidence type="ECO:0000313" key="6">
    <source>
        <dbReference type="EMBL" id="MCV2232039.1"/>
    </source>
</evidence>
<evidence type="ECO:0000313" key="7">
    <source>
        <dbReference type="Proteomes" id="UP001177160"/>
    </source>
</evidence>
<dbReference type="PROSITE" id="PS50889">
    <property type="entry name" value="S4"/>
    <property type="match status" value="1"/>
</dbReference>
<dbReference type="CDD" id="cd02870">
    <property type="entry name" value="PseudoU_synth_RsuA_like"/>
    <property type="match status" value="1"/>
</dbReference>
<evidence type="ECO:0000256" key="4">
    <source>
        <dbReference type="RuleBase" id="RU003887"/>
    </source>
</evidence>
<dbReference type="InterPro" id="IPR020094">
    <property type="entry name" value="TruA/RsuA/RluB/E/F_N"/>
</dbReference>
<dbReference type="InterPro" id="IPR036986">
    <property type="entry name" value="S4_RNA-bd_sf"/>
</dbReference>
<reference evidence="6" key="1">
    <citation type="submission" date="2022-09" db="EMBL/GenBank/DDBJ databases">
        <title>Novel Mycoplasma species identified in domestic and wild animals.</title>
        <authorList>
            <person name="Volokhov D.V."/>
            <person name="Furtak V.A."/>
            <person name="Zagorodnyaya T.A."/>
        </authorList>
    </citation>
    <scope>NUCLEOTIDE SEQUENCE</scope>
    <source>
        <strain evidence="6">Oakley</strain>
    </source>
</reference>
<dbReference type="Pfam" id="PF00849">
    <property type="entry name" value="PseudoU_synth_2"/>
    <property type="match status" value="1"/>
</dbReference>
<dbReference type="InterPro" id="IPR000748">
    <property type="entry name" value="PsdUridine_synth_RsuA/RluB/E/F"/>
</dbReference>
<dbReference type="InterPro" id="IPR006145">
    <property type="entry name" value="PsdUridine_synth_RsuA/RluA"/>
</dbReference>
<proteinExistence type="inferred from homology"/>
<dbReference type="EMBL" id="JAOVQM010000002">
    <property type="protein sequence ID" value="MCV2232039.1"/>
    <property type="molecule type" value="Genomic_DNA"/>
</dbReference>
<organism evidence="6 7">
    <name type="scientific">Paracholeplasma manati</name>
    <dbReference type="NCBI Taxonomy" id="591373"/>
    <lineage>
        <taxon>Bacteria</taxon>
        <taxon>Bacillati</taxon>
        <taxon>Mycoplasmatota</taxon>
        <taxon>Mollicutes</taxon>
        <taxon>Acholeplasmatales</taxon>
        <taxon>Acholeplasmataceae</taxon>
        <taxon>Paracholeplasma</taxon>
    </lineage>
</organism>
<evidence type="ECO:0000259" key="5">
    <source>
        <dbReference type="SMART" id="SM00363"/>
    </source>
</evidence>
<gene>
    <name evidence="6" type="ORF">N7548_04270</name>
</gene>
<dbReference type="Pfam" id="PF01479">
    <property type="entry name" value="S4"/>
    <property type="match status" value="1"/>
</dbReference>
<dbReference type="InterPro" id="IPR018496">
    <property type="entry name" value="PsdUridine_synth_RsuA/RluB_CS"/>
</dbReference>
<dbReference type="InterPro" id="IPR050343">
    <property type="entry name" value="RsuA_PseudoU_synthase"/>
</dbReference>
<dbReference type="InterPro" id="IPR002942">
    <property type="entry name" value="S4_RNA-bd"/>
</dbReference>
<evidence type="ECO:0000256" key="1">
    <source>
        <dbReference type="ARBA" id="ARBA00008348"/>
    </source>
</evidence>
<evidence type="ECO:0000256" key="3">
    <source>
        <dbReference type="PROSITE-ProRule" id="PRU00182"/>
    </source>
</evidence>
<dbReference type="Gene3D" id="3.10.290.10">
    <property type="entry name" value="RNA-binding S4 domain"/>
    <property type="match status" value="1"/>
</dbReference>
<dbReference type="PROSITE" id="PS01149">
    <property type="entry name" value="PSI_RSU"/>
    <property type="match status" value="1"/>
</dbReference>
<name>A0ABT2Y5L7_9MOLU</name>
<dbReference type="Gene3D" id="3.30.70.1560">
    <property type="entry name" value="Alpha-L RNA-binding motif"/>
    <property type="match status" value="1"/>
</dbReference>
<evidence type="ECO:0000256" key="2">
    <source>
        <dbReference type="ARBA" id="ARBA00023235"/>
    </source>
</evidence>
<comment type="caution">
    <text evidence="6">The sequence shown here is derived from an EMBL/GenBank/DDBJ whole genome shotgun (WGS) entry which is preliminary data.</text>
</comment>
<comment type="similarity">
    <text evidence="1 4">Belongs to the pseudouridine synthase RsuA family.</text>
</comment>
<accession>A0ABT2Y5L7</accession>
<dbReference type="PANTHER" id="PTHR47683:SF2">
    <property type="entry name" value="RNA-BINDING S4 DOMAIN-CONTAINING PROTEIN"/>
    <property type="match status" value="1"/>
</dbReference>
<dbReference type="Gene3D" id="3.30.70.580">
    <property type="entry name" value="Pseudouridine synthase I, catalytic domain, N-terminal subdomain"/>
    <property type="match status" value="1"/>
</dbReference>
<dbReference type="Proteomes" id="UP001177160">
    <property type="component" value="Unassembled WGS sequence"/>
</dbReference>
<dbReference type="SUPFAM" id="SSF55174">
    <property type="entry name" value="Alpha-L RNA-binding motif"/>
    <property type="match status" value="1"/>
</dbReference>
<feature type="domain" description="RNA-binding S4" evidence="5">
    <location>
        <begin position="2"/>
        <end position="60"/>
    </location>
</feature>
<dbReference type="InterPro" id="IPR042092">
    <property type="entry name" value="PsdUridine_s_RsuA/RluB/E/F_cat"/>
</dbReference>